<organism evidence="2">
    <name type="scientific">Sesamum angustifolium</name>
    <dbReference type="NCBI Taxonomy" id="2727405"/>
    <lineage>
        <taxon>Eukaryota</taxon>
        <taxon>Viridiplantae</taxon>
        <taxon>Streptophyta</taxon>
        <taxon>Embryophyta</taxon>
        <taxon>Tracheophyta</taxon>
        <taxon>Spermatophyta</taxon>
        <taxon>Magnoliopsida</taxon>
        <taxon>eudicotyledons</taxon>
        <taxon>Gunneridae</taxon>
        <taxon>Pentapetalae</taxon>
        <taxon>asterids</taxon>
        <taxon>lamiids</taxon>
        <taxon>Lamiales</taxon>
        <taxon>Pedaliaceae</taxon>
        <taxon>Sesamum</taxon>
    </lineage>
</organism>
<evidence type="ECO:0000313" key="2">
    <source>
        <dbReference type="EMBL" id="KAL0331144.1"/>
    </source>
</evidence>
<dbReference type="EMBL" id="JACGWK010000010">
    <property type="protein sequence ID" value="KAL0331144.1"/>
    <property type="molecule type" value="Genomic_DNA"/>
</dbReference>
<accession>A0AAW2MHW9</accession>
<sequence length="303" mass="33783">MAAQYLFRAGCRWRLGLGAQVQVWMNPWLTRPHSFHPITPPTTALAHTLVSDLIDPVRRHWKAELVQQLFWLCDGSVILAIPLNRMGEQDLLTWNYSKIGSFSVCSTYHLVVSLEDSPCSCSRAALESAWWRKVWQARIPNKVKVFVWRACQNALPTGANLCKRASISQVVCPLCGDDFEDVIHVLLCCPFARQVWGMVPLAANIKDCTKTGVLLWMQSVASHWFHNRCAMAGETVEPIQVVTFATQFLDSFLHQAAASSSLRDTGTYSTWQAPSLDFVKINFDGAVSGREGTMGVGVVARNS</sequence>
<name>A0AAW2MHW9_9LAMI</name>
<protein>
    <recommendedName>
        <fullName evidence="1">Reverse transcriptase zinc-binding domain-containing protein</fullName>
    </recommendedName>
</protein>
<comment type="caution">
    <text evidence="2">The sequence shown here is derived from an EMBL/GenBank/DDBJ whole genome shotgun (WGS) entry which is preliminary data.</text>
</comment>
<dbReference type="AlphaFoldDB" id="A0AAW2MHW9"/>
<reference evidence="2" key="1">
    <citation type="submission" date="2020-06" db="EMBL/GenBank/DDBJ databases">
        <authorList>
            <person name="Li T."/>
            <person name="Hu X."/>
            <person name="Zhang T."/>
            <person name="Song X."/>
            <person name="Zhang H."/>
            <person name="Dai N."/>
            <person name="Sheng W."/>
            <person name="Hou X."/>
            <person name="Wei L."/>
        </authorList>
    </citation>
    <scope>NUCLEOTIDE SEQUENCE</scope>
    <source>
        <strain evidence="2">G01</strain>
        <tissue evidence="2">Leaf</tissue>
    </source>
</reference>
<feature type="domain" description="Reverse transcriptase zinc-binding" evidence="1">
    <location>
        <begin position="126"/>
        <end position="196"/>
    </location>
</feature>
<evidence type="ECO:0000259" key="1">
    <source>
        <dbReference type="Pfam" id="PF13966"/>
    </source>
</evidence>
<reference evidence="2" key="2">
    <citation type="journal article" date="2024" name="Plant">
        <title>Genomic evolution and insights into agronomic trait innovations of Sesamum species.</title>
        <authorList>
            <person name="Miao H."/>
            <person name="Wang L."/>
            <person name="Qu L."/>
            <person name="Liu H."/>
            <person name="Sun Y."/>
            <person name="Le M."/>
            <person name="Wang Q."/>
            <person name="Wei S."/>
            <person name="Zheng Y."/>
            <person name="Lin W."/>
            <person name="Duan Y."/>
            <person name="Cao H."/>
            <person name="Xiong S."/>
            <person name="Wang X."/>
            <person name="Wei L."/>
            <person name="Li C."/>
            <person name="Ma Q."/>
            <person name="Ju M."/>
            <person name="Zhao R."/>
            <person name="Li G."/>
            <person name="Mu C."/>
            <person name="Tian Q."/>
            <person name="Mei H."/>
            <person name="Zhang T."/>
            <person name="Gao T."/>
            <person name="Zhang H."/>
        </authorList>
    </citation>
    <scope>NUCLEOTIDE SEQUENCE</scope>
    <source>
        <strain evidence="2">G01</strain>
    </source>
</reference>
<dbReference type="Pfam" id="PF13966">
    <property type="entry name" value="zf-RVT"/>
    <property type="match status" value="1"/>
</dbReference>
<dbReference type="InterPro" id="IPR026960">
    <property type="entry name" value="RVT-Znf"/>
</dbReference>
<gene>
    <name evidence="2" type="ORF">Sangu_1659900</name>
</gene>
<proteinExistence type="predicted"/>